<evidence type="ECO:0000313" key="5">
    <source>
        <dbReference type="Proteomes" id="UP000077202"/>
    </source>
</evidence>
<comment type="caution">
    <text evidence="4">The sequence shown here is derived from an EMBL/GenBank/DDBJ whole genome shotgun (WGS) entry which is preliminary data.</text>
</comment>
<dbReference type="GO" id="GO:0008270">
    <property type="term" value="F:zinc ion binding"/>
    <property type="evidence" value="ECO:0007669"/>
    <property type="project" value="UniProtKB-KW"/>
</dbReference>
<dbReference type="Gene3D" id="3.30.40.10">
    <property type="entry name" value="Zinc/RING finger domain, C3HC4 (zinc finger)"/>
    <property type="match status" value="1"/>
</dbReference>
<dbReference type="PROSITE" id="PS50089">
    <property type="entry name" value="ZF_RING_2"/>
    <property type="match status" value="1"/>
</dbReference>
<evidence type="ECO:0000313" key="4">
    <source>
        <dbReference type="EMBL" id="OAE31230.1"/>
    </source>
</evidence>
<feature type="domain" description="RING-type" evidence="3">
    <location>
        <begin position="620"/>
        <end position="658"/>
    </location>
</feature>
<dbReference type="Proteomes" id="UP000077202">
    <property type="component" value="Unassembled WGS sequence"/>
</dbReference>
<dbReference type="SUPFAM" id="SSF57850">
    <property type="entry name" value="RING/U-box"/>
    <property type="match status" value="1"/>
</dbReference>
<reference evidence="4" key="1">
    <citation type="submission" date="2016-03" db="EMBL/GenBank/DDBJ databases">
        <title>Mechanisms controlling the formation of the plant cell surface in tip-growing cells are functionally conserved among land plants.</title>
        <authorList>
            <person name="Honkanen S."/>
            <person name="Jones V.A."/>
            <person name="Morieri G."/>
            <person name="Champion C."/>
            <person name="Hetherington A.J."/>
            <person name="Kelly S."/>
            <person name="Saint-Marcoux D."/>
            <person name="Proust H."/>
            <person name="Prescott H."/>
            <person name="Dolan L."/>
        </authorList>
    </citation>
    <scope>NUCLEOTIDE SEQUENCE [LARGE SCALE GENOMIC DNA]</scope>
    <source>
        <tissue evidence="4">Whole gametophyte</tissue>
    </source>
</reference>
<dbReference type="SMART" id="SM00184">
    <property type="entry name" value="RING"/>
    <property type="match status" value="1"/>
</dbReference>
<feature type="region of interest" description="Disordered" evidence="2">
    <location>
        <begin position="493"/>
        <end position="562"/>
    </location>
</feature>
<accession>A0A176WDG3</accession>
<feature type="compositionally biased region" description="Low complexity" evidence="2">
    <location>
        <begin position="541"/>
        <end position="558"/>
    </location>
</feature>
<keyword evidence="5" id="KW-1185">Reference proteome</keyword>
<feature type="compositionally biased region" description="Basic and acidic residues" evidence="2">
    <location>
        <begin position="437"/>
        <end position="454"/>
    </location>
</feature>
<dbReference type="InterPro" id="IPR001841">
    <property type="entry name" value="Znf_RING"/>
</dbReference>
<evidence type="ECO:0000259" key="3">
    <source>
        <dbReference type="PROSITE" id="PS50089"/>
    </source>
</evidence>
<evidence type="ECO:0000256" key="2">
    <source>
        <dbReference type="SAM" id="MobiDB-lite"/>
    </source>
</evidence>
<keyword evidence="1" id="KW-0863">Zinc-finger</keyword>
<dbReference type="AlphaFoldDB" id="A0A176WDG3"/>
<feature type="region of interest" description="Disordered" evidence="2">
    <location>
        <begin position="47"/>
        <end position="68"/>
    </location>
</feature>
<organism evidence="4 5">
    <name type="scientific">Marchantia polymorpha subsp. ruderalis</name>
    <dbReference type="NCBI Taxonomy" id="1480154"/>
    <lineage>
        <taxon>Eukaryota</taxon>
        <taxon>Viridiplantae</taxon>
        <taxon>Streptophyta</taxon>
        <taxon>Embryophyta</taxon>
        <taxon>Marchantiophyta</taxon>
        <taxon>Marchantiopsida</taxon>
        <taxon>Marchantiidae</taxon>
        <taxon>Marchantiales</taxon>
        <taxon>Marchantiaceae</taxon>
        <taxon>Marchantia</taxon>
    </lineage>
</organism>
<feature type="compositionally biased region" description="Polar residues" evidence="2">
    <location>
        <begin position="414"/>
        <end position="426"/>
    </location>
</feature>
<protein>
    <recommendedName>
        <fullName evidence="3">RING-type domain-containing protein</fullName>
    </recommendedName>
</protein>
<feature type="compositionally biased region" description="Low complexity" evidence="2">
    <location>
        <begin position="504"/>
        <end position="521"/>
    </location>
</feature>
<gene>
    <name evidence="4" type="ORF">AXG93_1293s1070</name>
</gene>
<keyword evidence="1" id="KW-0862">Zinc</keyword>
<dbReference type="EMBL" id="LVLJ01001134">
    <property type="protein sequence ID" value="OAE31230.1"/>
    <property type="molecule type" value="Genomic_DNA"/>
</dbReference>
<proteinExistence type="predicted"/>
<name>A0A176WDG3_MARPO</name>
<dbReference type="Pfam" id="PF13920">
    <property type="entry name" value="zf-C3HC4_3"/>
    <property type="match status" value="1"/>
</dbReference>
<feature type="compositionally biased region" description="Polar residues" evidence="2">
    <location>
        <begin position="529"/>
        <end position="538"/>
    </location>
</feature>
<feature type="region of interest" description="Disordered" evidence="2">
    <location>
        <begin position="382"/>
        <end position="460"/>
    </location>
</feature>
<dbReference type="InterPro" id="IPR013083">
    <property type="entry name" value="Znf_RING/FYVE/PHD"/>
</dbReference>
<dbReference type="PANTHER" id="PTHR46629">
    <property type="entry name" value="OS01G0917900 PROTEIN"/>
    <property type="match status" value="1"/>
</dbReference>
<keyword evidence="1" id="KW-0479">Metal-binding</keyword>
<sequence>MPGEAPTAACDEELQERREKEMRYKKWLEQVTINAVEQALRIQLDESQRQPETGEAQDLQPCSSATALPNLPPIRTHCIPKTWSLDRNSEERRAVAARIYSLLVLWKPDTSFEWRARVASAVHIFERALYQEAKSKEEYLNPLMLDLQLRQILRHFEAGTGSSLLWKIGSRSSGALTKSVSFNSGLTEARRRPIALGDLMKMHDASLEDTNVRPRPGIIQTIHEDEVSTREAPLMDPTELLEQLREEADTTQRMNLRREEADGALWEAILCGNWKDMQDSLNKYCDYASKRIVKRVQVLMSKRKQEDAKKVEVELLNAMNERSAEKLAVVLWRARSEFGEELKNLCADAAAVLERLILEIRSDGSGESSSLDALPGRAVESRRVVENVDSGSMAQPYTSPPLERRQNPRLGRSVTFSFHESSQSRTVEGASSGVRLEPAHRIEQGRAVESDRSRFSSSLPERSPDVLYVQRLAHARNLQRRERRHLGSLLEEAREDPAWSPPGRSAVSDVQGSSSASSRDQYVGERVGGNSSVQSDIPDQSAEPSTASAVESSSLPSSDGPRISLMSLLHQEGDPESMFPNRRRLSLGVRTETSEVRADSSRFAEELSEELVDGGMDPICCVCMVGKKGAAFIPCGHTFCRNCTRELRKGRGTCPLCNRKIQDVLIIY</sequence>
<evidence type="ECO:0000256" key="1">
    <source>
        <dbReference type="PROSITE-ProRule" id="PRU00175"/>
    </source>
</evidence>